<dbReference type="Pfam" id="PF01284">
    <property type="entry name" value="MARVEL"/>
    <property type="match status" value="1"/>
</dbReference>
<dbReference type="AlphaFoldDB" id="A0A8C5YN78"/>
<dbReference type="PANTHER" id="PTHR22776:SF12">
    <property type="entry name" value="MYELIN AND LYMPHOCYTE PROTEIN"/>
    <property type="match status" value="1"/>
</dbReference>
<accession>A0A8C5YN78</accession>
<feature type="domain" description="MARVEL" evidence="10">
    <location>
        <begin position="18"/>
        <end position="151"/>
    </location>
</feature>
<evidence type="ECO:0000256" key="8">
    <source>
        <dbReference type="PROSITE-ProRule" id="PRU00581"/>
    </source>
</evidence>
<keyword evidence="3 9" id="KW-1133">Transmembrane helix</keyword>
<dbReference type="Proteomes" id="UP000694407">
    <property type="component" value="Unplaced"/>
</dbReference>
<dbReference type="GO" id="GO:0098737">
    <property type="term" value="P:protein insertion into plasma membrane"/>
    <property type="evidence" value="ECO:0007669"/>
    <property type="project" value="Ensembl"/>
</dbReference>
<keyword evidence="5" id="KW-0449">Lipoprotein</keyword>
<evidence type="ECO:0000256" key="4">
    <source>
        <dbReference type="ARBA" id="ARBA00023136"/>
    </source>
</evidence>
<evidence type="ECO:0000313" key="11">
    <source>
        <dbReference type="Ensembl" id="ENSMMMP00000001398.1"/>
    </source>
</evidence>
<keyword evidence="2 8" id="KW-0812">Transmembrane</keyword>
<evidence type="ECO:0000256" key="3">
    <source>
        <dbReference type="ARBA" id="ARBA00022989"/>
    </source>
</evidence>
<feature type="transmembrane region" description="Helical" evidence="9">
    <location>
        <begin position="89"/>
        <end position="111"/>
    </location>
</feature>
<evidence type="ECO:0000256" key="1">
    <source>
        <dbReference type="ARBA" id="ARBA00004141"/>
    </source>
</evidence>
<dbReference type="GeneID" id="107154026"/>
<dbReference type="InterPro" id="IPR013295">
    <property type="entry name" value="MAL"/>
</dbReference>
<evidence type="ECO:0000256" key="6">
    <source>
        <dbReference type="ARBA" id="ARBA00034721"/>
    </source>
</evidence>
<proteinExistence type="inferred from homology"/>
<gene>
    <name evidence="11" type="primary">MAL</name>
</gene>
<evidence type="ECO:0000313" key="12">
    <source>
        <dbReference type="Proteomes" id="UP000694407"/>
    </source>
</evidence>
<dbReference type="PROSITE" id="PS51225">
    <property type="entry name" value="MARVEL"/>
    <property type="match status" value="1"/>
</dbReference>
<evidence type="ECO:0000256" key="5">
    <source>
        <dbReference type="ARBA" id="ARBA00023288"/>
    </source>
</evidence>
<dbReference type="GO" id="GO:0022010">
    <property type="term" value="P:central nervous system myelination"/>
    <property type="evidence" value="ECO:0007669"/>
    <property type="project" value="Ensembl"/>
</dbReference>
<dbReference type="Ensembl" id="ENSMMMT00000001566.1">
    <property type="protein sequence ID" value="ENSMMMP00000001398.1"/>
    <property type="gene ID" value="ENSMMMG00000001298.1"/>
</dbReference>
<dbReference type="GeneTree" id="ENSGT00940000154987"/>
<dbReference type="GO" id="GO:0044853">
    <property type="term" value="C:plasma membrane raft"/>
    <property type="evidence" value="ECO:0007669"/>
    <property type="project" value="Ensembl"/>
</dbReference>
<dbReference type="PANTHER" id="PTHR22776">
    <property type="entry name" value="MARVEL-CONTAINING POTENTIAL LIPID RAFT-ASSOCIATED PROTEIN"/>
    <property type="match status" value="1"/>
</dbReference>
<dbReference type="GO" id="GO:0120003">
    <property type="term" value="C:hinge region between urothelial plaques of apical plasma membrane"/>
    <property type="evidence" value="ECO:0007669"/>
    <property type="project" value="Ensembl"/>
</dbReference>
<evidence type="ECO:0000256" key="9">
    <source>
        <dbReference type="SAM" id="Phobius"/>
    </source>
</evidence>
<comment type="subcellular location">
    <subcellularLocation>
        <location evidence="1">Membrane</location>
        <topology evidence="1">Multi-pass membrane protein</topology>
    </subcellularLocation>
</comment>
<feature type="transmembrane region" description="Helical" evidence="9">
    <location>
        <begin position="25"/>
        <end position="46"/>
    </location>
</feature>
<keyword evidence="4 8" id="KW-0472">Membrane</keyword>
<protein>
    <recommendedName>
        <fullName evidence="7">Myelin and lymphocyte protein</fullName>
    </recommendedName>
</protein>
<dbReference type="GO" id="GO:1902043">
    <property type="term" value="P:positive regulation of extrinsic apoptotic signaling pathway via death domain receptors"/>
    <property type="evidence" value="ECO:0007669"/>
    <property type="project" value="Ensembl"/>
</dbReference>
<keyword evidence="12" id="KW-1185">Reference proteome</keyword>
<dbReference type="InterPro" id="IPR008253">
    <property type="entry name" value="Marvel"/>
</dbReference>
<dbReference type="OrthoDB" id="9940869at2759"/>
<dbReference type="GO" id="GO:0002175">
    <property type="term" value="P:protein localization to paranode region of axon"/>
    <property type="evidence" value="ECO:0007669"/>
    <property type="project" value="Ensembl"/>
</dbReference>
<dbReference type="GO" id="GO:0005783">
    <property type="term" value="C:endoplasmic reticulum"/>
    <property type="evidence" value="ECO:0007669"/>
    <property type="project" value="Ensembl"/>
</dbReference>
<comment type="similarity">
    <text evidence="6">Belongs to the MAL family.</text>
</comment>
<dbReference type="KEGG" id="mmma:107154026"/>
<dbReference type="GO" id="GO:0019911">
    <property type="term" value="F:structural constituent of myelin sheath"/>
    <property type="evidence" value="ECO:0007669"/>
    <property type="project" value="Ensembl"/>
</dbReference>
<dbReference type="PRINTS" id="PR01884">
    <property type="entry name" value="MALPROTEIN"/>
</dbReference>
<name>A0A8C5YN78_MARMA</name>
<feature type="transmembrane region" description="Helical" evidence="9">
    <location>
        <begin position="53"/>
        <end position="77"/>
    </location>
</feature>
<reference evidence="11" key="1">
    <citation type="submission" date="2025-08" db="UniProtKB">
        <authorList>
            <consortium name="Ensembl"/>
        </authorList>
    </citation>
    <scope>IDENTIFICATION</scope>
</reference>
<sequence>MAPAAASGGSSLPSGFSVFATFPDLLFVSEFIFGGLVWILIASSLVPIPLVQGWVMFVSVFCFVATTALLVLYIIGAHGGETSWVTLDAAYQCVAALFYLSASVLEALATISMQDGFIYKHYHENIAAVVSPACQQAHAHKQLWLCCRRGAAETAPTELRKCPEKGVLSPRHPSGQAWGAGV</sequence>
<organism evidence="11 12">
    <name type="scientific">Marmota marmota marmota</name>
    <name type="common">Alpine marmot</name>
    <dbReference type="NCBI Taxonomy" id="9994"/>
    <lineage>
        <taxon>Eukaryota</taxon>
        <taxon>Metazoa</taxon>
        <taxon>Chordata</taxon>
        <taxon>Craniata</taxon>
        <taxon>Vertebrata</taxon>
        <taxon>Euteleostomi</taxon>
        <taxon>Mammalia</taxon>
        <taxon>Eutheria</taxon>
        <taxon>Euarchontoglires</taxon>
        <taxon>Glires</taxon>
        <taxon>Rodentia</taxon>
        <taxon>Sciuromorpha</taxon>
        <taxon>Sciuridae</taxon>
        <taxon>Xerinae</taxon>
        <taxon>Marmotini</taxon>
        <taxon>Marmota</taxon>
    </lineage>
</organism>
<evidence type="ECO:0000259" key="10">
    <source>
        <dbReference type="PROSITE" id="PS51225"/>
    </source>
</evidence>
<reference evidence="11" key="2">
    <citation type="submission" date="2025-09" db="UniProtKB">
        <authorList>
            <consortium name="Ensembl"/>
        </authorList>
    </citation>
    <scope>IDENTIFICATION</scope>
</reference>
<evidence type="ECO:0000256" key="7">
    <source>
        <dbReference type="ARBA" id="ARBA00039981"/>
    </source>
</evidence>
<dbReference type="InterPro" id="IPR050578">
    <property type="entry name" value="MARVEL-CKLF_proteins"/>
</dbReference>
<evidence type="ECO:0000256" key="2">
    <source>
        <dbReference type="ARBA" id="ARBA00022692"/>
    </source>
</evidence>